<gene>
    <name evidence="10" type="ORF">DWX93_08305</name>
</gene>
<keyword evidence="4 7" id="KW-0326">Glycosidase</keyword>
<accession>A0A395V9N3</accession>
<feature type="active site" description="Proton acceptor" evidence="5">
    <location>
        <position position="65"/>
    </location>
</feature>
<dbReference type="PROSITE" id="PS51257">
    <property type="entry name" value="PROKAR_LIPOPROTEIN"/>
    <property type="match status" value="1"/>
</dbReference>
<evidence type="ECO:0000256" key="6">
    <source>
        <dbReference type="PIRSR" id="PIRSR606710-2"/>
    </source>
</evidence>
<dbReference type="InterPro" id="IPR050727">
    <property type="entry name" value="GH43_arabinanases"/>
</dbReference>
<dbReference type="InterPro" id="IPR006710">
    <property type="entry name" value="Glyco_hydro_43"/>
</dbReference>
<dbReference type="Gene3D" id="2.115.10.20">
    <property type="entry name" value="Glycosyl hydrolase domain, family 43"/>
    <property type="match status" value="1"/>
</dbReference>
<dbReference type="Gene3D" id="2.40.128.10">
    <property type="match status" value="1"/>
</dbReference>
<feature type="chain" id="PRO_5017216298" evidence="8">
    <location>
        <begin position="29"/>
        <end position="527"/>
    </location>
</feature>
<dbReference type="EMBL" id="QRVL01000005">
    <property type="protein sequence ID" value="RGS40773.1"/>
    <property type="molecule type" value="Genomic_DNA"/>
</dbReference>
<protein>
    <submittedName>
        <fullName evidence="10">Arabinan endo-1,5-alpha-L-arabinosidase</fullName>
    </submittedName>
</protein>
<sequence length="527" mass="58711">MRNGRRTTSVLLVAAMTAGLAACGTTEAAENVTESETPENTDYDFTVSYDGIQTGDVSSGVAVHDPSIYEENGTYYIFGSHMSAAKSDDLLHWESIADGYNKTNPVYGQIYDVADEAFAYAGSKNSLIQTDDKKTHVWAPDVIYNKTTGLYYMYYCTTSTWNASNLCYGASETIEGPYEWQGALIYSGFDKDTIAGTDVLDYVDEEYALKNYVRNNSYNFEEYPNAIDPTVFYDADDRMWMVYGSWSGGIFLLELDPATGQVIHPEADEEHNVDAYYGKKLLGGGHKSIEAPYILYDETTGYYYLYVSYGTLTSSGGYQVRVFRSKTVDGDYVDMNGEYPTADVDHQLYGLKLTGNYKLPSLERAYMATGHNSAFIDEDGRQYLVYHTRFNNGTENHSPRVHQMLMNEDGWPCELPYQTQGETVSDTGYETDAVVGRYFVINQGTDISNDIANPVILYLNADGTVVGREAEGTWEAVDGTYYMHITIDGEDYSGVFCQMKDEAGTDVMTFSAVGGNQSVWGVKYIAE</sequence>
<feature type="domain" description="Extracellular endo-alpha-(1-&gt;5)-L-arabinanase C-terminal" evidence="9">
    <location>
        <begin position="416"/>
        <end position="521"/>
    </location>
</feature>
<dbReference type="AlphaFoldDB" id="A0A395V9N3"/>
<evidence type="ECO:0000256" key="7">
    <source>
        <dbReference type="RuleBase" id="RU361187"/>
    </source>
</evidence>
<dbReference type="Pfam" id="PF16369">
    <property type="entry name" value="GH43_C"/>
    <property type="match status" value="1"/>
</dbReference>
<organism evidence="10 11">
    <name type="scientific">Roseburia hominis</name>
    <dbReference type="NCBI Taxonomy" id="301301"/>
    <lineage>
        <taxon>Bacteria</taxon>
        <taxon>Bacillati</taxon>
        <taxon>Bacillota</taxon>
        <taxon>Clostridia</taxon>
        <taxon>Lachnospirales</taxon>
        <taxon>Lachnospiraceae</taxon>
        <taxon>Roseburia</taxon>
    </lineage>
</organism>
<dbReference type="InterPro" id="IPR023296">
    <property type="entry name" value="Glyco_hydro_beta-prop_sf"/>
</dbReference>
<evidence type="ECO:0000256" key="2">
    <source>
        <dbReference type="ARBA" id="ARBA00009865"/>
    </source>
</evidence>
<dbReference type="InterPro" id="IPR032291">
    <property type="entry name" value="Abn2_C"/>
</dbReference>
<dbReference type="SUPFAM" id="SSF75005">
    <property type="entry name" value="Arabinanase/levansucrase/invertase"/>
    <property type="match status" value="1"/>
</dbReference>
<evidence type="ECO:0000313" key="11">
    <source>
        <dbReference type="Proteomes" id="UP000266172"/>
    </source>
</evidence>
<feature type="active site" description="Proton donor" evidence="5">
    <location>
        <position position="290"/>
    </location>
</feature>
<comment type="similarity">
    <text evidence="2 7">Belongs to the glycosyl hydrolase 43 family.</text>
</comment>
<feature type="site" description="Important for catalytic activity, responsible for pKa modulation of the active site Glu and correct orientation of both the proton donor and substrate" evidence="6">
    <location>
        <position position="228"/>
    </location>
</feature>
<dbReference type="GO" id="GO:0004553">
    <property type="term" value="F:hydrolase activity, hydrolyzing O-glycosyl compounds"/>
    <property type="evidence" value="ECO:0007669"/>
    <property type="project" value="InterPro"/>
</dbReference>
<feature type="signal peptide" evidence="8">
    <location>
        <begin position="1"/>
        <end position="28"/>
    </location>
</feature>
<evidence type="ECO:0000313" key="10">
    <source>
        <dbReference type="EMBL" id="RGS40773.1"/>
    </source>
</evidence>
<comment type="pathway">
    <text evidence="1">Glycan metabolism; L-arabinan degradation.</text>
</comment>
<keyword evidence="3 7" id="KW-0378">Hydrolase</keyword>
<dbReference type="CDD" id="cd18832">
    <property type="entry name" value="GH43_GsAbnA-like"/>
    <property type="match status" value="1"/>
</dbReference>
<proteinExistence type="inferred from homology"/>
<evidence type="ECO:0000259" key="9">
    <source>
        <dbReference type="Pfam" id="PF16369"/>
    </source>
</evidence>
<reference evidence="10 11" key="1">
    <citation type="submission" date="2018-08" db="EMBL/GenBank/DDBJ databases">
        <title>A genome reference for cultivated species of the human gut microbiota.</title>
        <authorList>
            <person name="Zou Y."/>
            <person name="Xue W."/>
            <person name="Luo G."/>
        </authorList>
    </citation>
    <scope>NUCLEOTIDE SEQUENCE [LARGE SCALE GENOMIC DNA]</scope>
    <source>
        <strain evidence="10 11">AF22-12AC</strain>
    </source>
</reference>
<dbReference type="Pfam" id="PF04616">
    <property type="entry name" value="Glyco_hydro_43"/>
    <property type="match status" value="1"/>
</dbReference>
<evidence type="ECO:0000256" key="8">
    <source>
        <dbReference type="SAM" id="SignalP"/>
    </source>
</evidence>
<dbReference type="Proteomes" id="UP000266172">
    <property type="component" value="Unassembled WGS sequence"/>
</dbReference>
<evidence type="ECO:0000256" key="5">
    <source>
        <dbReference type="PIRSR" id="PIRSR606710-1"/>
    </source>
</evidence>
<keyword evidence="8" id="KW-0732">Signal</keyword>
<evidence type="ECO:0000256" key="1">
    <source>
        <dbReference type="ARBA" id="ARBA00004834"/>
    </source>
</evidence>
<evidence type="ECO:0000256" key="3">
    <source>
        <dbReference type="ARBA" id="ARBA00022801"/>
    </source>
</evidence>
<dbReference type="PANTHER" id="PTHR43301:SF3">
    <property type="entry name" value="ARABINAN ENDO-1,5-ALPHA-L-ARABINOSIDASE A-RELATED"/>
    <property type="match status" value="1"/>
</dbReference>
<dbReference type="GO" id="GO:0005975">
    <property type="term" value="P:carbohydrate metabolic process"/>
    <property type="evidence" value="ECO:0007669"/>
    <property type="project" value="InterPro"/>
</dbReference>
<evidence type="ECO:0000256" key="4">
    <source>
        <dbReference type="ARBA" id="ARBA00023295"/>
    </source>
</evidence>
<comment type="caution">
    <text evidence="10">The sequence shown here is derived from an EMBL/GenBank/DDBJ whole genome shotgun (WGS) entry which is preliminary data.</text>
</comment>
<name>A0A395V9N3_9FIRM</name>
<dbReference type="PANTHER" id="PTHR43301">
    <property type="entry name" value="ARABINAN ENDO-1,5-ALPHA-L-ARABINOSIDASE"/>
    <property type="match status" value="1"/>
</dbReference>
<dbReference type="RefSeq" id="WP_118097266.1">
    <property type="nucleotide sequence ID" value="NZ_QRVL01000005.1"/>
</dbReference>